<organism evidence="1 2">
    <name type="scientific">Rotaria magnacalcarata</name>
    <dbReference type="NCBI Taxonomy" id="392030"/>
    <lineage>
        <taxon>Eukaryota</taxon>
        <taxon>Metazoa</taxon>
        <taxon>Spiralia</taxon>
        <taxon>Gnathifera</taxon>
        <taxon>Rotifera</taxon>
        <taxon>Eurotatoria</taxon>
        <taxon>Bdelloidea</taxon>
        <taxon>Philodinida</taxon>
        <taxon>Philodinidae</taxon>
        <taxon>Rotaria</taxon>
    </lineage>
</organism>
<gene>
    <name evidence="1" type="ORF">SMN809_LOCUS50908</name>
</gene>
<proteinExistence type="predicted"/>
<feature type="non-terminal residue" evidence="1">
    <location>
        <position position="1"/>
    </location>
</feature>
<evidence type="ECO:0000313" key="2">
    <source>
        <dbReference type="Proteomes" id="UP000676336"/>
    </source>
</evidence>
<comment type="caution">
    <text evidence="1">The sequence shown here is derived from an EMBL/GenBank/DDBJ whole genome shotgun (WGS) entry which is preliminary data.</text>
</comment>
<sequence>MNSFSIFNDDEYSNYSEITLDDTKSER</sequence>
<protein>
    <submittedName>
        <fullName evidence="1">Uncharacterized protein</fullName>
    </submittedName>
</protein>
<dbReference type="EMBL" id="CAJOBI010169397">
    <property type="protein sequence ID" value="CAF4883098.1"/>
    <property type="molecule type" value="Genomic_DNA"/>
</dbReference>
<dbReference type="AlphaFoldDB" id="A0A8S3C835"/>
<name>A0A8S3C835_9BILA</name>
<reference evidence="1" key="1">
    <citation type="submission" date="2021-02" db="EMBL/GenBank/DDBJ databases">
        <authorList>
            <person name="Nowell W R."/>
        </authorList>
    </citation>
    <scope>NUCLEOTIDE SEQUENCE</scope>
</reference>
<evidence type="ECO:0000313" key="1">
    <source>
        <dbReference type="EMBL" id="CAF4883098.1"/>
    </source>
</evidence>
<accession>A0A8S3C835</accession>
<dbReference type="Proteomes" id="UP000676336">
    <property type="component" value="Unassembled WGS sequence"/>
</dbReference>